<feature type="region of interest" description="Disordered" evidence="2">
    <location>
        <begin position="701"/>
        <end position="721"/>
    </location>
</feature>
<dbReference type="SMART" id="SM00320">
    <property type="entry name" value="WD40"/>
    <property type="match status" value="7"/>
</dbReference>
<evidence type="ECO:0000313" key="5">
    <source>
        <dbReference type="Proteomes" id="UP000298030"/>
    </source>
</evidence>
<gene>
    <name evidence="4" type="ORF">FA13DRAFT_1725297</name>
</gene>
<dbReference type="Pfam" id="PF12894">
    <property type="entry name" value="ANAPC4_WD40"/>
    <property type="match status" value="1"/>
</dbReference>
<evidence type="ECO:0000256" key="1">
    <source>
        <dbReference type="PROSITE-ProRule" id="PRU00221"/>
    </source>
</evidence>
<dbReference type="OrthoDB" id="8883818at2759"/>
<dbReference type="PROSITE" id="PS50082">
    <property type="entry name" value="WD_REPEATS_2"/>
    <property type="match status" value="1"/>
</dbReference>
<keyword evidence="1" id="KW-0853">WD repeat</keyword>
<feature type="region of interest" description="Disordered" evidence="2">
    <location>
        <begin position="199"/>
        <end position="233"/>
    </location>
</feature>
<dbReference type="GO" id="GO:0034455">
    <property type="term" value="C:t-UTP complex"/>
    <property type="evidence" value="ECO:0007669"/>
    <property type="project" value="TreeGrafter"/>
</dbReference>
<dbReference type="PANTHER" id="PTHR44163:SF1">
    <property type="entry name" value="U3 SMALL NUCLEOLAR RNA-ASSOCIATED PROTEIN 4 HOMOLOG"/>
    <property type="match status" value="1"/>
</dbReference>
<protein>
    <submittedName>
        <fullName evidence="4">WD40 repeat-like protein</fullName>
    </submittedName>
</protein>
<dbReference type="GO" id="GO:0003723">
    <property type="term" value="F:RNA binding"/>
    <property type="evidence" value="ECO:0007669"/>
    <property type="project" value="TreeGrafter"/>
</dbReference>
<dbReference type="STRING" id="71717.A0A4Y7U0J7"/>
<dbReference type="GO" id="GO:0030686">
    <property type="term" value="C:90S preribosome"/>
    <property type="evidence" value="ECO:0007669"/>
    <property type="project" value="InterPro"/>
</dbReference>
<keyword evidence="5" id="KW-1185">Reference proteome</keyword>
<comment type="caution">
    <text evidence="4">The sequence shown here is derived from an EMBL/GenBank/DDBJ whole genome shotgun (WGS) entry which is preliminary data.</text>
</comment>
<evidence type="ECO:0000259" key="3">
    <source>
        <dbReference type="Pfam" id="PF12894"/>
    </source>
</evidence>
<dbReference type="InterPro" id="IPR024977">
    <property type="entry name" value="Apc4-like_WD40_dom"/>
</dbReference>
<feature type="repeat" description="WD" evidence="1">
    <location>
        <begin position="237"/>
        <end position="259"/>
    </location>
</feature>
<dbReference type="SUPFAM" id="SSF50969">
    <property type="entry name" value="YVTN repeat-like/Quinoprotein amine dehydrogenase"/>
    <property type="match status" value="1"/>
</dbReference>
<dbReference type="InterPro" id="IPR046351">
    <property type="entry name" value="UTP4"/>
</dbReference>
<evidence type="ECO:0000313" key="4">
    <source>
        <dbReference type="EMBL" id="TEB39312.1"/>
    </source>
</evidence>
<dbReference type="AlphaFoldDB" id="A0A4Y7U0J7"/>
<dbReference type="GO" id="GO:0000462">
    <property type="term" value="P:maturation of SSU-rRNA from tricistronic rRNA transcript (SSU-rRNA, 5.8S rRNA, LSU-rRNA)"/>
    <property type="evidence" value="ECO:0007669"/>
    <property type="project" value="InterPro"/>
</dbReference>
<dbReference type="InterPro" id="IPR015943">
    <property type="entry name" value="WD40/YVTN_repeat-like_dom_sf"/>
</dbReference>
<feature type="compositionally biased region" description="Acidic residues" evidence="2">
    <location>
        <begin position="219"/>
        <end position="233"/>
    </location>
</feature>
<dbReference type="InterPro" id="IPR001680">
    <property type="entry name" value="WD40_rpt"/>
</dbReference>
<sequence length="948" mass="103503">MAATVPVHRCRFVDNTPSAITALAFPPLPLPSVKTKRKSTDAPKPLQYGILAIGHANGNIDISEWMGSEHEPPNSQAWVVRQTLPGPYPSKVDALALTIRHPDAFNEDDVPKQSDLRLFSSGGGSELIEWDIQRSRIKRTISSQGGSIWSLAANPSSSLLALGCEDGTVRILSLENDTLTHHRRIGKVKCRMLSLAWGPPVPKQSRKPLPPPIKKLAADSDDSESDDDDDEWEDSWLVTGCSDSSLRKWDAKTGQLMERIGMDKIRGERTLVWTVGVLGDGAIVSGDSIGLVKFWDSKTCTQLQSFQAHGADVLCMAISPDGKAVYTSGVDQKTVQFSLVKTSSSDNTTFSPARWAQTGAKRMHSHDVRALAIWPPHSPLPPSFKRPTPADVAPILASGGLDMSLVLAPAALTSNTLVKITNPLVTSVEANFEDAYHRRVAYSQEGRVRVSRGARLVSTVSEAGLAVWRIVNGDSLPQALLSEDQVEGDRSPSPKFASGWEKVLEMDLSVHSNIVAHEISEDGSWLAVSDLYETKLFRLNLGEDGLTPKRVREFSSIIQQHIPSLPQNVNEPANQHQFRGTGSLSLKFTPDSSKLVISTTAPSYILIVDLNGEVPQVLRRLDHHLMQDIHVGNRVVAGKANGVKKPQANGDVEMKDVSEEDEPSDDDDDEPVNQRESKQRLSTTVSVSHLAISPDGQWLASSSHWPSSSSPSSSSAPAHTSTKTHIYNLDSVSHHTTLPSFPLPVQHLTFVASPDSSSYSNLLLSFPNNSVQVYDVEQRQFPVWGKTLLRQMHDAVLGAFTVSAKTDDGKSTKKVLIFWSATWMCKIGLDPSLARPASSTSEHNLLLSSSRKRRRGQHAGDKEKKVTASTATGITAGEDGEDEDGVRPEQDVPKAVDVKMITSYRPILCVDRVVGSRGEEEIVVVERPLVDVLATLPPAYFKHRYGRS</sequence>
<dbReference type="InterPro" id="IPR011044">
    <property type="entry name" value="Quino_amine_DH_bsu"/>
</dbReference>
<dbReference type="Gene3D" id="2.130.10.10">
    <property type="entry name" value="YVTN repeat-like/Quinoprotein amine dehydrogenase"/>
    <property type="match status" value="3"/>
</dbReference>
<accession>A0A4Y7U0J7</accession>
<feature type="domain" description="Anaphase-promoting complex subunit 4-like WD40" evidence="3">
    <location>
        <begin position="142"/>
        <end position="197"/>
    </location>
</feature>
<dbReference type="Proteomes" id="UP000298030">
    <property type="component" value="Unassembled WGS sequence"/>
</dbReference>
<dbReference type="SUPFAM" id="SSF50978">
    <property type="entry name" value="WD40 repeat-like"/>
    <property type="match status" value="1"/>
</dbReference>
<dbReference type="InterPro" id="IPR036322">
    <property type="entry name" value="WD40_repeat_dom_sf"/>
</dbReference>
<feature type="compositionally biased region" description="Acidic residues" evidence="2">
    <location>
        <begin position="658"/>
        <end position="671"/>
    </location>
</feature>
<feature type="region of interest" description="Disordered" evidence="2">
    <location>
        <begin position="833"/>
        <end position="891"/>
    </location>
</feature>
<organism evidence="4 5">
    <name type="scientific">Coprinellus micaceus</name>
    <name type="common">Glistening ink-cap mushroom</name>
    <name type="synonym">Coprinus micaceus</name>
    <dbReference type="NCBI Taxonomy" id="71717"/>
    <lineage>
        <taxon>Eukaryota</taxon>
        <taxon>Fungi</taxon>
        <taxon>Dikarya</taxon>
        <taxon>Basidiomycota</taxon>
        <taxon>Agaricomycotina</taxon>
        <taxon>Agaricomycetes</taxon>
        <taxon>Agaricomycetidae</taxon>
        <taxon>Agaricales</taxon>
        <taxon>Agaricineae</taxon>
        <taxon>Psathyrellaceae</taxon>
        <taxon>Coprinellus</taxon>
    </lineage>
</organism>
<dbReference type="GO" id="GO:0032040">
    <property type="term" value="C:small-subunit processome"/>
    <property type="evidence" value="ECO:0007669"/>
    <property type="project" value="TreeGrafter"/>
</dbReference>
<dbReference type="EMBL" id="QPFP01000002">
    <property type="protein sequence ID" value="TEB39312.1"/>
    <property type="molecule type" value="Genomic_DNA"/>
</dbReference>
<name>A0A4Y7U0J7_COPMI</name>
<evidence type="ECO:0000256" key="2">
    <source>
        <dbReference type="SAM" id="MobiDB-lite"/>
    </source>
</evidence>
<reference evidence="4 5" key="1">
    <citation type="journal article" date="2019" name="Nat. Ecol. Evol.">
        <title>Megaphylogeny resolves global patterns of mushroom evolution.</title>
        <authorList>
            <person name="Varga T."/>
            <person name="Krizsan K."/>
            <person name="Foldi C."/>
            <person name="Dima B."/>
            <person name="Sanchez-Garcia M."/>
            <person name="Sanchez-Ramirez S."/>
            <person name="Szollosi G.J."/>
            <person name="Szarkandi J.G."/>
            <person name="Papp V."/>
            <person name="Albert L."/>
            <person name="Andreopoulos W."/>
            <person name="Angelini C."/>
            <person name="Antonin V."/>
            <person name="Barry K.W."/>
            <person name="Bougher N.L."/>
            <person name="Buchanan P."/>
            <person name="Buyck B."/>
            <person name="Bense V."/>
            <person name="Catcheside P."/>
            <person name="Chovatia M."/>
            <person name="Cooper J."/>
            <person name="Damon W."/>
            <person name="Desjardin D."/>
            <person name="Finy P."/>
            <person name="Geml J."/>
            <person name="Haridas S."/>
            <person name="Hughes K."/>
            <person name="Justo A."/>
            <person name="Karasinski D."/>
            <person name="Kautmanova I."/>
            <person name="Kiss B."/>
            <person name="Kocsube S."/>
            <person name="Kotiranta H."/>
            <person name="LaButti K.M."/>
            <person name="Lechner B.E."/>
            <person name="Liimatainen K."/>
            <person name="Lipzen A."/>
            <person name="Lukacs Z."/>
            <person name="Mihaltcheva S."/>
            <person name="Morgado L.N."/>
            <person name="Niskanen T."/>
            <person name="Noordeloos M.E."/>
            <person name="Ohm R.A."/>
            <person name="Ortiz-Santana B."/>
            <person name="Ovrebo C."/>
            <person name="Racz N."/>
            <person name="Riley R."/>
            <person name="Savchenko A."/>
            <person name="Shiryaev A."/>
            <person name="Soop K."/>
            <person name="Spirin V."/>
            <person name="Szebenyi C."/>
            <person name="Tomsovsky M."/>
            <person name="Tulloss R.E."/>
            <person name="Uehling J."/>
            <person name="Grigoriev I.V."/>
            <person name="Vagvolgyi C."/>
            <person name="Papp T."/>
            <person name="Martin F.M."/>
            <person name="Miettinen O."/>
            <person name="Hibbett D.S."/>
            <person name="Nagy L.G."/>
        </authorList>
    </citation>
    <scope>NUCLEOTIDE SEQUENCE [LARGE SCALE GENOMIC DNA]</scope>
    <source>
        <strain evidence="4 5">FP101781</strain>
    </source>
</reference>
<dbReference type="Pfam" id="PF00400">
    <property type="entry name" value="WD40"/>
    <property type="match status" value="2"/>
</dbReference>
<proteinExistence type="predicted"/>
<dbReference type="PANTHER" id="PTHR44163">
    <property type="entry name" value="U3 SMALL NUCLEOLAR RNA-ASSOCIATED PROTEIN 4 HOMOLOG"/>
    <property type="match status" value="1"/>
</dbReference>
<feature type="region of interest" description="Disordered" evidence="2">
    <location>
        <begin position="640"/>
        <end position="686"/>
    </location>
</feature>